<keyword evidence="2" id="KW-0472">Membrane</keyword>
<feature type="region of interest" description="Disordered" evidence="1">
    <location>
        <begin position="412"/>
        <end position="441"/>
    </location>
</feature>
<reference evidence="3 4" key="1">
    <citation type="submission" date="2016-07" db="EMBL/GenBank/DDBJ databases">
        <title>Pervasive Adenine N6-methylation of Active Genes in Fungi.</title>
        <authorList>
            <consortium name="DOE Joint Genome Institute"/>
            <person name="Mondo S.J."/>
            <person name="Dannebaum R.O."/>
            <person name="Kuo R.C."/>
            <person name="Labutti K."/>
            <person name="Haridas S."/>
            <person name="Kuo A."/>
            <person name="Salamov A."/>
            <person name="Ahrendt S.R."/>
            <person name="Lipzen A."/>
            <person name="Sullivan W."/>
            <person name="Andreopoulos W.B."/>
            <person name="Clum A."/>
            <person name="Lindquist E."/>
            <person name="Daum C."/>
            <person name="Ramamoorthy G.K."/>
            <person name="Gryganskyi A."/>
            <person name="Culley D."/>
            <person name="Magnuson J.K."/>
            <person name="James T.Y."/>
            <person name="O'Malley M.A."/>
            <person name="Stajich J.E."/>
            <person name="Spatafora J.W."/>
            <person name="Visel A."/>
            <person name="Grigoriev I.V."/>
        </authorList>
    </citation>
    <scope>NUCLEOTIDE SEQUENCE [LARGE SCALE GENOMIC DNA]</scope>
    <source>
        <strain evidence="3 4">NRRL 2496</strain>
    </source>
</reference>
<protein>
    <submittedName>
        <fullName evidence="3">Uncharacterized protein</fullName>
    </submittedName>
</protein>
<accession>A0A1X2HB95</accession>
<dbReference type="AlphaFoldDB" id="A0A1X2HB95"/>
<evidence type="ECO:0000256" key="1">
    <source>
        <dbReference type="SAM" id="MobiDB-lite"/>
    </source>
</evidence>
<dbReference type="OMA" id="ICIVLES"/>
<dbReference type="GO" id="GO:0005794">
    <property type="term" value="C:Golgi apparatus"/>
    <property type="evidence" value="ECO:0007669"/>
    <property type="project" value="TreeGrafter"/>
</dbReference>
<feature type="transmembrane region" description="Helical" evidence="2">
    <location>
        <begin position="336"/>
        <end position="361"/>
    </location>
</feature>
<dbReference type="OrthoDB" id="2448307at2759"/>
<feature type="compositionally biased region" description="Polar residues" evidence="1">
    <location>
        <begin position="1"/>
        <end position="10"/>
    </location>
</feature>
<evidence type="ECO:0000313" key="4">
    <source>
        <dbReference type="Proteomes" id="UP000242180"/>
    </source>
</evidence>
<feature type="transmembrane region" description="Helical" evidence="2">
    <location>
        <begin position="311"/>
        <end position="330"/>
    </location>
</feature>
<dbReference type="Proteomes" id="UP000242180">
    <property type="component" value="Unassembled WGS sequence"/>
</dbReference>
<sequence length="441" mass="50183">MSDHGQTQQAAVAKKEWPNNASQQPEPPNIVFRILQLTWTRVTETRESRIYALTILVSTIVGIVLEAFIAVAHTDALGDVRHSESTSGEVVSPNSALSHADANTYGYVLLSLQRLKDENVFFVLFHVFQLYLGFDAIVRQSMIQLTAHAANEFICMVLALVQMGETLKWNSIVSTVDDKTGEHTSHSQFYTALRYEIGMAATMAFLTCVFAYLCTKLLRQIGWNVYRRLGADPKLQARFRLCQIFLLSLKLDGFFQLVFSIFWFVVMTQEGYQYGTRAAVAWYVLHLFLTLVQFPAPFLARYGLSTEQPRYMIAFLVIHVFIIVDFIIILQQSSSIWVFWVLAVCLAIVLSIWTIVITILVTRNFGKGLKPYVQRLFDRNYRYKLDPGANPTFSEHGHRQSSWLIDEDIEEEGDMGTQQPSQPHQQQQSSLVQKPATNTTA</sequence>
<dbReference type="STRING" id="13706.A0A1X2HB95"/>
<feature type="transmembrane region" description="Helical" evidence="2">
    <location>
        <begin position="244"/>
        <end position="266"/>
    </location>
</feature>
<feature type="transmembrane region" description="Helical" evidence="2">
    <location>
        <begin position="50"/>
        <end position="72"/>
    </location>
</feature>
<dbReference type="PANTHER" id="PTHR34391">
    <property type="entry name" value="UPF0658 GOLGI APPARATUS MEMBRANE PROTEIN C1952.10C-RELATED"/>
    <property type="match status" value="1"/>
</dbReference>
<dbReference type="PANTHER" id="PTHR34391:SF2">
    <property type="entry name" value="TRP C-TERMINAL DOMAIN-CONTAINING PROTEIN"/>
    <property type="match status" value="1"/>
</dbReference>
<dbReference type="InParanoid" id="A0A1X2HB95"/>
<keyword evidence="4" id="KW-1185">Reference proteome</keyword>
<keyword evidence="2" id="KW-1133">Transmembrane helix</keyword>
<organism evidence="3 4">
    <name type="scientific">Syncephalastrum racemosum</name>
    <name type="common">Filamentous fungus</name>
    <dbReference type="NCBI Taxonomy" id="13706"/>
    <lineage>
        <taxon>Eukaryota</taxon>
        <taxon>Fungi</taxon>
        <taxon>Fungi incertae sedis</taxon>
        <taxon>Mucoromycota</taxon>
        <taxon>Mucoromycotina</taxon>
        <taxon>Mucoromycetes</taxon>
        <taxon>Mucorales</taxon>
        <taxon>Syncephalastraceae</taxon>
        <taxon>Syncephalastrum</taxon>
    </lineage>
</organism>
<name>A0A1X2HB95_SYNRA</name>
<dbReference type="EMBL" id="MCGN01000006">
    <property type="protein sequence ID" value="ORY95915.1"/>
    <property type="molecule type" value="Genomic_DNA"/>
</dbReference>
<feature type="transmembrane region" description="Helical" evidence="2">
    <location>
        <begin position="278"/>
        <end position="299"/>
    </location>
</feature>
<comment type="caution">
    <text evidence="3">The sequence shown here is derived from an EMBL/GenBank/DDBJ whole genome shotgun (WGS) entry which is preliminary data.</text>
</comment>
<evidence type="ECO:0000256" key="2">
    <source>
        <dbReference type="SAM" id="Phobius"/>
    </source>
</evidence>
<proteinExistence type="predicted"/>
<evidence type="ECO:0000313" key="3">
    <source>
        <dbReference type="EMBL" id="ORY95915.1"/>
    </source>
</evidence>
<dbReference type="InterPro" id="IPR040410">
    <property type="entry name" value="UPF0658_Golgi"/>
</dbReference>
<keyword evidence="2" id="KW-0812">Transmembrane</keyword>
<feature type="compositionally biased region" description="Low complexity" evidence="1">
    <location>
        <begin position="418"/>
        <end position="435"/>
    </location>
</feature>
<feature type="region of interest" description="Disordered" evidence="1">
    <location>
        <begin position="1"/>
        <end position="25"/>
    </location>
</feature>
<feature type="transmembrane region" description="Helical" evidence="2">
    <location>
        <begin position="197"/>
        <end position="218"/>
    </location>
</feature>
<gene>
    <name evidence="3" type="ORF">BCR43DRAFT_525553</name>
</gene>